<organism evidence="1 2">
    <name type="scientific">Coleofasciculus chthonoplastes PCC 7420</name>
    <dbReference type="NCBI Taxonomy" id="118168"/>
    <lineage>
        <taxon>Bacteria</taxon>
        <taxon>Bacillati</taxon>
        <taxon>Cyanobacteriota</taxon>
        <taxon>Cyanophyceae</taxon>
        <taxon>Coleofasciculales</taxon>
        <taxon>Coleofasciculaceae</taxon>
        <taxon>Coleofasciculus</taxon>
    </lineage>
</organism>
<keyword evidence="2" id="KW-1185">Reference proteome</keyword>
<accession>B4W232</accession>
<evidence type="ECO:0000313" key="1">
    <source>
        <dbReference type="EMBL" id="EDX71763.1"/>
    </source>
</evidence>
<evidence type="ECO:0000313" key="2">
    <source>
        <dbReference type="Proteomes" id="UP000003835"/>
    </source>
</evidence>
<dbReference type="EMBL" id="DS989870">
    <property type="protein sequence ID" value="EDX71763.1"/>
    <property type="molecule type" value="Genomic_DNA"/>
</dbReference>
<dbReference type="AlphaFoldDB" id="B4W232"/>
<gene>
    <name evidence="1" type="ORF">MC7420_2429</name>
</gene>
<sequence>MIPINLDPIIAAISAIARPTAPLLKNKLERDETVIKLLKKSP</sequence>
<dbReference type="STRING" id="118168.MC7420_2429"/>
<name>B4W232_9CYAN</name>
<reference evidence="1 2" key="1">
    <citation type="submission" date="2008-07" db="EMBL/GenBank/DDBJ databases">
        <authorList>
            <person name="Tandeau de Marsac N."/>
            <person name="Ferriera S."/>
            <person name="Johnson J."/>
            <person name="Kravitz S."/>
            <person name="Beeson K."/>
            <person name="Sutton G."/>
            <person name="Rogers Y.-H."/>
            <person name="Friedman R."/>
            <person name="Frazier M."/>
            <person name="Venter J.C."/>
        </authorList>
    </citation>
    <scope>NUCLEOTIDE SEQUENCE [LARGE SCALE GENOMIC DNA]</scope>
    <source>
        <strain evidence="1 2">PCC 7420</strain>
    </source>
</reference>
<protein>
    <submittedName>
        <fullName evidence="1">Uncharacterized protein</fullName>
    </submittedName>
</protein>
<dbReference type="Proteomes" id="UP000003835">
    <property type="component" value="Unassembled WGS sequence"/>
</dbReference>
<dbReference type="RefSeq" id="WP_006105472.1">
    <property type="nucleotide sequence ID" value="NZ_DS989870.1"/>
</dbReference>
<proteinExistence type="predicted"/>
<dbReference type="HOGENOM" id="CLU_3249949_0_0_3"/>